<evidence type="ECO:0000313" key="4">
    <source>
        <dbReference type="EMBL" id="WMD16698.1"/>
    </source>
</evidence>
<feature type="domain" description="MobA-like NTP transferase" evidence="1">
    <location>
        <begin position="9"/>
        <end position="169"/>
    </location>
</feature>
<dbReference type="Pfam" id="PF12804">
    <property type="entry name" value="NTP_transf_3"/>
    <property type="match status" value="1"/>
</dbReference>
<dbReference type="GO" id="GO:0016779">
    <property type="term" value="F:nucleotidyltransferase activity"/>
    <property type="evidence" value="ECO:0007669"/>
    <property type="project" value="UniProtKB-ARBA"/>
</dbReference>
<dbReference type="EMBL" id="CP132968">
    <property type="protein sequence ID" value="WMD16698.1"/>
    <property type="molecule type" value="Genomic_DNA"/>
</dbReference>
<sequence>MDKIKAAVIYLASGNSKRFGQENKLLQMIGTKPMYRYGLDRLIDLCKDHEGFEIIVVTQYQEIMKQTQYDPITTVFCPESKYGISWSIKAGIKAAKDAEFYTFFVADQPNMKRETIERFLSFMADESCELGCVRTEENLGNPVWFSKKYKRELLSLTKDQGGKKILKKHIENARFFKVLEETELCDIDYPKEMQAMLAKRGKSS</sequence>
<proteinExistence type="predicted"/>
<evidence type="ECO:0000313" key="6">
    <source>
        <dbReference type="Proteomes" id="UP001644750"/>
    </source>
</evidence>
<gene>
    <name evidence="2" type="ORF">ERS852425_01466</name>
    <name evidence="3" type="ORF">G5A72_13280</name>
    <name evidence="4" type="ORF">RBI15_00960</name>
</gene>
<dbReference type="InterPro" id="IPR029044">
    <property type="entry name" value="Nucleotide-diphossugar_trans"/>
</dbReference>
<evidence type="ECO:0000259" key="1">
    <source>
        <dbReference type="Pfam" id="PF12804"/>
    </source>
</evidence>
<dbReference type="RefSeq" id="WP_009203762.1">
    <property type="nucleotide sequence ID" value="NZ_BAABXM010000001.1"/>
</dbReference>
<reference evidence="3 6" key="2">
    <citation type="journal article" date="2020" name="Cell Host Microbe">
        <title>Functional and Genomic Variation between Human-Derived Isolates of Lachnospiraceae Reveals Inter- and Intra-Species Diversity.</title>
        <authorList>
            <person name="Sorbara M.T."/>
            <person name="Littmann E.R."/>
            <person name="Fontana E."/>
            <person name="Moody T.U."/>
            <person name="Kohout C.E."/>
            <person name="Gjonbalaj M."/>
            <person name="Eaton V."/>
            <person name="Seok R."/>
            <person name="Leiner I.M."/>
            <person name="Pamer E.G."/>
        </authorList>
    </citation>
    <scope>NUCLEOTIDE SEQUENCE [LARGE SCALE GENOMIC DNA]</scope>
    <source>
        <strain evidence="3 6">MSK.14.57</strain>
    </source>
</reference>
<reference evidence="2 5" key="1">
    <citation type="submission" date="2015-09" db="EMBL/GenBank/DDBJ databases">
        <authorList>
            <consortium name="Pathogen Informatics"/>
        </authorList>
    </citation>
    <scope>NUCLEOTIDE SEQUENCE [LARGE SCALE GENOMIC DNA]</scope>
    <source>
        <strain evidence="2 5">2789STDY5608868</strain>
    </source>
</reference>
<organism evidence="2 5">
    <name type="scientific">Anaerostipes hadrus</name>
    <dbReference type="NCBI Taxonomy" id="649756"/>
    <lineage>
        <taxon>Bacteria</taxon>
        <taxon>Bacillati</taxon>
        <taxon>Bacillota</taxon>
        <taxon>Clostridia</taxon>
        <taxon>Lachnospirales</taxon>
        <taxon>Lachnospiraceae</taxon>
        <taxon>Anaerostipes</taxon>
    </lineage>
</organism>
<evidence type="ECO:0000313" key="3">
    <source>
        <dbReference type="EMBL" id="NSJ80530.1"/>
    </source>
</evidence>
<keyword evidence="6" id="KW-1185">Reference proteome</keyword>
<evidence type="ECO:0000313" key="5">
    <source>
        <dbReference type="Proteomes" id="UP000095598"/>
    </source>
</evidence>
<evidence type="ECO:0000313" key="2">
    <source>
        <dbReference type="EMBL" id="CUM92085.1"/>
    </source>
</evidence>
<dbReference type="EMBL" id="CYXT01000009">
    <property type="protein sequence ID" value="CUM92085.1"/>
    <property type="molecule type" value="Genomic_DNA"/>
</dbReference>
<dbReference type="SUPFAM" id="SSF53448">
    <property type="entry name" value="Nucleotide-diphospho-sugar transferases"/>
    <property type="match status" value="1"/>
</dbReference>
<dbReference type="Proteomes" id="UP000095598">
    <property type="component" value="Unassembled WGS sequence"/>
</dbReference>
<dbReference type="AlphaFoldDB" id="A0A173SR42"/>
<dbReference type="Gene3D" id="3.90.550.10">
    <property type="entry name" value="Spore Coat Polysaccharide Biosynthesis Protein SpsA, Chain A"/>
    <property type="match status" value="1"/>
</dbReference>
<reference evidence="3" key="3">
    <citation type="submission" date="2020-02" db="EMBL/GenBank/DDBJ databases">
        <authorList>
            <person name="Littmann E."/>
            <person name="Sorbara M."/>
        </authorList>
    </citation>
    <scope>NUCLEOTIDE SEQUENCE</scope>
    <source>
        <strain evidence="3">MSK.14.57</strain>
    </source>
</reference>
<dbReference type="GeneID" id="92739934"/>
<dbReference type="InterPro" id="IPR025877">
    <property type="entry name" value="MobA-like_NTP_Trfase"/>
</dbReference>
<dbReference type="CDD" id="cd04182">
    <property type="entry name" value="GT_2_like_f"/>
    <property type="match status" value="1"/>
</dbReference>
<dbReference type="EMBL" id="JAAITB010000033">
    <property type="protein sequence ID" value="NSJ80530.1"/>
    <property type="molecule type" value="Genomic_DNA"/>
</dbReference>
<dbReference type="PANTHER" id="PTHR43777">
    <property type="entry name" value="MOLYBDENUM COFACTOR CYTIDYLYLTRANSFERASE"/>
    <property type="match status" value="1"/>
</dbReference>
<name>A0A173SR42_ANAHA</name>
<reference evidence="4" key="4">
    <citation type="submission" date="2023-08" db="EMBL/GenBank/DDBJ databases">
        <title>Complete Genome Sequences of butyrate producing Anaerostipes hadrus strains BA1 and GIF7 isolated from the terminal ileum of a healthy lean male.</title>
        <authorList>
            <person name="Low A."/>
            <person name="Sheludchenko M."/>
            <person name="Cheng H.E."/>
            <person name="Koh X.Q."/>
            <person name="Lee J."/>
        </authorList>
    </citation>
    <scope>NUCLEOTIDE SEQUENCE</scope>
    <source>
        <strain evidence="4">BA1</strain>
    </source>
</reference>
<dbReference type="Proteomes" id="UP001243496">
    <property type="component" value="Chromosome"/>
</dbReference>
<dbReference type="PANTHER" id="PTHR43777:SF1">
    <property type="entry name" value="MOLYBDENUM COFACTOR CYTIDYLYLTRANSFERASE"/>
    <property type="match status" value="1"/>
</dbReference>
<dbReference type="Proteomes" id="UP001644750">
    <property type="component" value="Unassembled WGS sequence"/>
</dbReference>
<accession>A0A173SR42</accession>
<protein>
    <submittedName>
        <fullName evidence="2">Molybdopterin-guanine dinucleotide biosynthesis protein MobA</fullName>
    </submittedName>
    <submittedName>
        <fullName evidence="3">Nucleotidyltransferase family protein</fullName>
    </submittedName>
</protein>